<evidence type="ECO:0000313" key="12">
    <source>
        <dbReference type="Proteomes" id="UP000085678"/>
    </source>
</evidence>
<comment type="subcellular location">
    <subcellularLocation>
        <location evidence="1 11">Golgi apparatus membrane</location>
        <topology evidence="1 11">Single-pass type II membrane protein</topology>
    </subcellularLocation>
</comment>
<accession>A0A1S3JWU7</accession>
<protein>
    <recommendedName>
        <fullName evidence="11">Hexosyltransferase</fullName>
        <ecNumber evidence="11">2.4.1.-</ecNumber>
    </recommendedName>
</protein>
<keyword evidence="8 11" id="KW-0333">Golgi apparatus</keyword>
<evidence type="ECO:0000256" key="4">
    <source>
        <dbReference type="ARBA" id="ARBA00022679"/>
    </source>
</evidence>
<evidence type="ECO:0000313" key="13">
    <source>
        <dbReference type="RefSeq" id="XP_013414848.1"/>
    </source>
</evidence>
<evidence type="ECO:0000256" key="7">
    <source>
        <dbReference type="ARBA" id="ARBA00022989"/>
    </source>
</evidence>
<dbReference type="OrthoDB" id="2139606at2759"/>
<dbReference type="GO" id="GO:0000139">
    <property type="term" value="C:Golgi membrane"/>
    <property type="evidence" value="ECO:0007669"/>
    <property type="project" value="UniProtKB-SubCell"/>
</dbReference>
<keyword evidence="6" id="KW-0735">Signal-anchor</keyword>
<reference evidence="13" key="1">
    <citation type="submission" date="2025-08" db="UniProtKB">
        <authorList>
            <consortium name="RefSeq"/>
        </authorList>
    </citation>
    <scope>IDENTIFICATION</scope>
    <source>
        <tissue evidence="13">Gonads</tissue>
    </source>
</reference>
<evidence type="ECO:0000256" key="5">
    <source>
        <dbReference type="ARBA" id="ARBA00022692"/>
    </source>
</evidence>
<keyword evidence="10" id="KW-0325">Glycoprotein</keyword>
<dbReference type="AlphaFoldDB" id="A0A1S3JWU7"/>
<evidence type="ECO:0000256" key="10">
    <source>
        <dbReference type="ARBA" id="ARBA00023180"/>
    </source>
</evidence>
<dbReference type="FunFam" id="3.90.550.50:FF:000001">
    <property type="entry name" value="Hexosyltransferase"/>
    <property type="match status" value="1"/>
</dbReference>
<dbReference type="EC" id="2.4.1.-" evidence="11"/>
<dbReference type="InParanoid" id="A0A1S3JWU7"/>
<proteinExistence type="inferred from homology"/>
<dbReference type="KEGG" id="lak:106176850"/>
<evidence type="ECO:0000256" key="11">
    <source>
        <dbReference type="RuleBase" id="RU363063"/>
    </source>
</evidence>
<dbReference type="Proteomes" id="UP000085678">
    <property type="component" value="Unplaced"/>
</dbReference>
<dbReference type="GO" id="GO:0006493">
    <property type="term" value="P:protein O-linked glycosylation"/>
    <property type="evidence" value="ECO:0007669"/>
    <property type="project" value="TreeGrafter"/>
</dbReference>
<evidence type="ECO:0000256" key="6">
    <source>
        <dbReference type="ARBA" id="ARBA00022968"/>
    </source>
</evidence>
<dbReference type="RefSeq" id="XP_013414848.1">
    <property type="nucleotide sequence ID" value="XM_013559394.1"/>
</dbReference>
<dbReference type="Gene3D" id="3.90.550.50">
    <property type="match status" value="1"/>
</dbReference>
<evidence type="ECO:0000256" key="1">
    <source>
        <dbReference type="ARBA" id="ARBA00004323"/>
    </source>
</evidence>
<keyword evidence="7" id="KW-1133">Transmembrane helix</keyword>
<keyword evidence="12" id="KW-1185">Reference proteome</keyword>
<evidence type="ECO:0000256" key="2">
    <source>
        <dbReference type="ARBA" id="ARBA00008661"/>
    </source>
</evidence>
<evidence type="ECO:0000256" key="3">
    <source>
        <dbReference type="ARBA" id="ARBA00022676"/>
    </source>
</evidence>
<evidence type="ECO:0000256" key="9">
    <source>
        <dbReference type="ARBA" id="ARBA00023136"/>
    </source>
</evidence>
<gene>
    <name evidence="13" type="primary">LOC106176850</name>
</gene>
<dbReference type="PANTHER" id="PTHR11214:SF3">
    <property type="entry name" value="BETA-1,3-GALACTOSYLTRANSFERASE 6"/>
    <property type="match status" value="1"/>
</dbReference>
<sequence>MRPHVVNRFDHKLLISPSGKCRGQVKLLITVLSVYGNVNRRRAIRQSWGNLAKRPDVRLVFIFGQQTTESFNNYLMEESITFGDIIQYDFKDSYRNLTLKSLSILRWARENCPNAQFILKVDDDITIVTSRLYAILRNLEPKGIIYGTYNNAFLVVRKGKWNISYSDYPFSFFPAYVAGGAYVLSSDVAETLLNAARHVPLLPVEDVFITGILAHIKSIPLTQDSNFLLRDYFPKYKQRTCDRVSHDTVAIMVVTFEERSLVYQMNRTFLDLEGCTTQQHSTLVV</sequence>
<keyword evidence="9" id="KW-0472">Membrane</keyword>
<dbReference type="GeneID" id="106176850"/>
<dbReference type="Pfam" id="PF01762">
    <property type="entry name" value="Galactosyl_T"/>
    <property type="match status" value="1"/>
</dbReference>
<comment type="similarity">
    <text evidence="2 11">Belongs to the glycosyltransferase 31 family.</text>
</comment>
<keyword evidence="4" id="KW-0808">Transferase</keyword>
<dbReference type="PANTHER" id="PTHR11214">
    <property type="entry name" value="BETA-1,3-N-ACETYLGLUCOSAMINYLTRANSFERASE"/>
    <property type="match status" value="1"/>
</dbReference>
<dbReference type="GO" id="GO:0016758">
    <property type="term" value="F:hexosyltransferase activity"/>
    <property type="evidence" value="ECO:0007669"/>
    <property type="project" value="InterPro"/>
</dbReference>
<dbReference type="InterPro" id="IPR002659">
    <property type="entry name" value="Glyco_trans_31"/>
</dbReference>
<keyword evidence="3 11" id="KW-0328">Glycosyltransferase</keyword>
<keyword evidence="5" id="KW-0812">Transmembrane</keyword>
<evidence type="ECO:0000256" key="8">
    <source>
        <dbReference type="ARBA" id="ARBA00023034"/>
    </source>
</evidence>
<organism evidence="12 13">
    <name type="scientific">Lingula anatina</name>
    <name type="common">Brachiopod</name>
    <name type="synonym">Lingula unguis</name>
    <dbReference type="NCBI Taxonomy" id="7574"/>
    <lineage>
        <taxon>Eukaryota</taxon>
        <taxon>Metazoa</taxon>
        <taxon>Spiralia</taxon>
        <taxon>Lophotrochozoa</taxon>
        <taxon>Brachiopoda</taxon>
        <taxon>Linguliformea</taxon>
        <taxon>Lingulata</taxon>
        <taxon>Lingulida</taxon>
        <taxon>Linguloidea</taxon>
        <taxon>Lingulidae</taxon>
        <taxon>Lingula</taxon>
    </lineage>
</organism>
<name>A0A1S3JWU7_LINAN</name>